<dbReference type="Proteomes" id="UP000664940">
    <property type="component" value="Unassembled WGS sequence"/>
</dbReference>
<organism evidence="2 3">
    <name type="scientific">Phyllostomus discolor</name>
    <name type="common">pale spear-nosed bat</name>
    <dbReference type="NCBI Taxonomy" id="89673"/>
    <lineage>
        <taxon>Eukaryota</taxon>
        <taxon>Metazoa</taxon>
        <taxon>Chordata</taxon>
        <taxon>Craniata</taxon>
        <taxon>Vertebrata</taxon>
        <taxon>Euteleostomi</taxon>
        <taxon>Mammalia</taxon>
        <taxon>Eutheria</taxon>
        <taxon>Laurasiatheria</taxon>
        <taxon>Chiroptera</taxon>
        <taxon>Yangochiroptera</taxon>
        <taxon>Phyllostomidae</taxon>
        <taxon>Phyllostominae</taxon>
        <taxon>Phyllostomus</taxon>
    </lineage>
</organism>
<name>A0A834B2I6_9CHIR</name>
<protein>
    <submittedName>
        <fullName evidence="2">Uncharacterized protein</fullName>
    </submittedName>
</protein>
<keyword evidence="1" id="KW-0812">Transmembrane</keyword>
<dbReference type="EMBL" id="JABVXQ010000002">
    <property type="protein sequence ID" value="KAF6125247.1"/>
    <property type="molecule type" value="Genomic_DNA"/>
</dbReference>
<accession>A0A834B2I6</accession>
<dbReference type="AlphaFoldDB" id="A0A834B2I6"/>
<reference evidence="2 3" key="1">
    <citation type="journal article" date="2020" name="Nature">
        <title>Six reference-quality genomes reveal evolution of bat adaptations.</title>
        <authorList>
            <person name="Jebb D."/>
            <person name="Huang Z."/>
            <person name="Pippel M."/>
            <person name="Hughes G.M."/>
            <person name="Lavrichenko K."/>
            <person name="Devanna P."/>
            <person name="Winkler S."/>
            <person name="Jermiin L.S."/>
            <person name="Skirmuntt E.C."/>
            <person name="Katzourakis A."/>
            <person name="Burkitt-Gray L."/>
            <person name="Ray D.A."/>
            <person name="Sullivan K.A.M."/>
            <person name="Roscito J.G."/>
            <person name="Kirilenko B.M."/>
            <person name="Davalos L.M."/>
            <person name="Corthals A.P."/>
            <person name="Power M.L."/>
            <person name="Jones G."/>
            <person name="Ransome R.D."/>
            <person name="Dechmann D.K.N."/>
            <person name="Locatelli A.G."/>
            <person name="Puechmaille S.J."/>
            <person name="Fedrigo O."/>
            <person name="Jarvis E.D."/>
            <person name="Hiller M."/>
            <person name="Vernes S.C."/>
            <person name="Myers E.W."/>
            <person name="Teeling E.C."/>
        </authorList>
    </citation>
    <scope>NUCLEOTIDE SEQUENCE [LARGE SCALE GENOMIC DNA]</scope>
    <source>
        <strain evidence="2">Bat1K_MPI-CBG_1</strain>
    </source>
</reference>
<keyword evidence="1" id="KW-0472">Membrane</keyword>
<proteinExistence type="predicted"/>
<sequence length="135" mass="15918">MKWYLTVVSSYTSLMASDVEHFFHVVLGSLCVLLGELSVQVLCPFLIELLVFLVWSHVNQSTKCFCKMVVYKVNIQKLKEFLHLKNYITETEVLVLILLVTIYYNNKKNEIIRNKVNQRGKRHVLRKLQNTEERN</sequence>
<feature type="transmembrane region" description="Helical" evidence="1">
    <location>
        <begin position="87"/>
        <end position="105"/>
    </location>
</feature>
<gene>
    <name evidence="2" type="ORF">HJG60_009767</name>
</gene>
<comment type="caution">
    <text evidence="2">The sequence shown here is derived from an EMBL/GenBank/DDBJ whole genome shotgun (WGS) entry which is preliminary data.</text>
</comment>
<keyword evidence="1" id="KW-1133">Transmembrane helix</keyword>
<evidence type="ECO:0000313" key="3">
    <source>
        <dbReference type="Proteomes" id="UP000664940"/>
    </source>
</evidence>
<evidence type="ECO:0000256" key="1">
    <source>
        <dbReference type="SAM" id="Phobius"/>
    </source>
</evidence>
<evidence type="ECO:0000313" key="2">
    <source>
        <dbReference type="EMBL" id="KAF6125247.1"/>
    </source>
</evidence>
<feature type="transmembrane region" description="Helical" evidence="1">
    <location>
        <begin position="21"/>
        <end position="47"/>
    </location>
</feature>